<dbReference type="EMBL" id="JAWXYG010000013">
    <property type="protein sequence ID" value="KAK4255122.1"/>
    <property type="molecule type" value="Genomic_DNA"/>
</dbReference>
<proteinExistence type="predicted"/>
<accession>A0AAE1IRM4</accession>
<name>A0AAE1IRM4_9FABA</name>
<evidence type="ECO:0000313" key="5">
    <source>
        <dbReference type="Proteomes" id="UP001293593"/>
    </source>
</evidence>
<keyword evidence="1" id="KW-0238">DNA-binding</keyword>
<dbReference type="AlphaFoldDB" id="A0AAE1IRM4"/>
<evidence type="ECO:0000256" key="1">
    <source>
        <dbReference type="ARBA" id="ARBA00023125"/>
    </source>
</evidence>
<evidence type="ECO:0000256" key="3">
    <source>
        <dbReference type="ARBA" id="ARBA00023242"/>
    </source>
</evidence>
<dbReference type="Proteomes" id="UP001293593">
    <property type="component" value="Unassembled WGS sequence"/>
</dbReference>
<protein>
    <submittedName>
        <fullName evidence="4">Uncharacterized protein</fullName>
    </submittedName>
</protein>
<comment type="caution">
    <text evidence="4">The sequence shown here is derived from an EMBL/GenBank/DDBJ whole genome shotgun (WGS) entry which is preliminary data.</text>
</comment>
<dbReference type="GO" id="GO:0003677">
    <property type="term" value="F:DNA binding"/>
    <property type="evidence" value="ECO:0007669"/>
    <property type="project" value="UniProtKB-KW"/>
</dbReference>
<keyword evidence="5" id="KW-1185">Reference proteome</keyword>
<dbReference type="InterPro" id="IPR050224">
    <property type="entry name" value="TALE_homeobox"/>
</dbReference>
<keyword evidence="2" id="KW-0371">Homeobox</keyword>
<evidence type="ECO:0000313" key="4">
    <source>
        <dbReference type="EMBL" id="KAK4255122.1"/>
    </source>
</evidence>
<dbReference type="Gene3D" id="1.10.10.60">
    <property type="entry name" value="Homeodomain-like"/>
    <property type="match status" value="1"/>
</dbReference>
<dbReference type="PANTHER" id="PTHR11850">
    <property type="entry name" value="HOMEOBOX PROTEIN TRANSCRIPTION FACTORS"/>
    <property type="match status" value="1"/>
</dbReference>
<keyword evidence="3" id="KW-0539">Nucleus</keyword>
<gene>
    <name evidence="4" type="ORF">QN277_008159</name>
</gene>
<sequence length="131" mass="14782">MHGVWVGNRNQPFFVPNYGIESNHLRLGNPNSCTNRTIHSDESSGHRVSDSNNQGLSLSLSLNSQCSKPLRAVSNHSSNAGDRTDYRNVEYQQLAWRPQQKGLPERAVSVLRAWLFDHFLNSYPTDVINTC</sequence>
<evidence type="ECO:0000256" key="2">
    <source>
        <dbReference type="ARBA" id="ARBA00023155"/>
    </source>
</evidence>
<organism evidence="4 5">
    <name type="scientific">Acacia crassicarpa</name>
    <name type="common">northern wattle</name>
    <dbReference type="NCBI Taxonomy" id="499986"/>
    <lineage>
        <taxon>Eukaryota</taxon>
        <taxon>Viridiplantae</taxon>
        <taxon>Streptophyta</taxon>
        <taxon>Embryophyta</taxon>
        <taxon>Tracheophyta</taxon>
        <taxon>Spermatophyta</taxon>
        <taxon>Magnoliopsida</taxon>
        <taxon>eudicotyledons</taxon>
        <taxon>Gunneridae</taxon>
        <taxon>Pentapetalae</taxon>
        <taxon>rosids</taxon>
        <taxon>fabids</taxon>
        <taxon>Fabales</taxon>
        <taxon>Fabaceae</taxon>
        <taxon>Caesalpinioideae</taxon>
        <taxon>mimosoid clade</taxon>
        <taxon>Acacieae</taxon>
        <taxon>Acacia</taxon>
    </lineage>
</organism>
<reference evidence="4" key="1">
    <citation type="submission" date="2023-10" db="EMBL/GenBank/DDBJ databases">
        <title>Chromosome-level genome of the transformable northern wattle, Acacia crassicarpa.</title>
        <authorList>
            <person name="Massaro I."/>
            <person name="Sinha N.R."/>
            <person name="Poethig S."/>
            <person name="Leichty A.R."/>
        </authorList>
    </citation>
    <scope>NUCLEOTIDE SEQUENCE</scope>
    <source>
        <strain evidence="4">Acra3RX</strain>
        <tissue evidence="4">Leaf</tissue>
    </source>
</reference>